<evidence type="ECO:0000256" key="6">
    <source>
        <dbReference type="ARBA" id="ARBA00022989"/>
    </source>
</evidence>
<dbReference type="VEuPathDB" id="FungiDB:CJJ07_000053"/>
<dbReference type="GO" id="GO:0016192">
    <property type="term" value="P:vesicle-mediated transport"/>
    <property type="evidence" value="ECO:0007669"/>
    <property type="project" value="UniProtKB-KW"/>
</dbReference>
<keyword evidence="3 9" id="KW-0812">Transmembrane</keyword>
<evidence type="ECO:0000256" key="10">
    <source>
        <dbReference type="SAM" id="Phobius"/>
    </source>
</evidence>
<dbReference type="Gene3D" id="1.10.287.660">
    <property type="entry name" value="Helix hairpin bin"/>
    <property type="match status" value="1"/>
</dbReference>
<evidence type="ECO:0000256" key="9">
    <source>
        <dbReference type="HAMAP-Rule" id="MF_03113"/>
    </source>
</evidence>
<dbReference type="InterPro" id="IPR028945">
    <property type="entry name" value="Get1"/>
</dbReference>
<evidence type="ECO:0000313" key="12">
    <source>
        <dbReference type="EMBL" id="KND97855.1"/>
    </source>
</evidence>
<dbReference type="GO" id="GO:0005789">
    <property type="term" value="C:endoplasmic reticulum membrane"/>
    <property type="evidence" value="ECO:0007669"/>
    <property type="project" value="UniProtKB-SubCell"/>
</dbReference>
<dbReference type="VEuPathDB" id="FungiDB:B9J08_001650"/>
<evidence type="ECO:0000313" key="13">
    <source>
        <dbReference type="Proteomes" id="UP000037122"/>
    </source>
</evidence>
<keyword evidence="5 9" id="KW-0931">ER-Golgi transport</keyword>
<keyword evidence="7" id="KW-0175">Coiled coil</keyword>
<dbReference type="GO" id="GO:0071816">
    <property type="term" value="P:tail-anchored membrane protein insertion into ER membrane"/>
    <property type="evidence" value="ECO:0007669"/>
    <property type="project" value="InterPro"/>
</dbReference>
<evidence type="ECO:0000256" key="11">
    <source>
        <dbReference type="SAM" id="SignalP"/>
    </source>
</evidence>
<dbReference type="PANTHER" id="PTHR42650">
    <property type="entry name" value="TAIL-ANCHORED PROTEIN INSERTION RECEPTOR WRB"/>
    <property type="match status" value="1"/>
</dbReference>
<comment type="caution">
    <text evidence="12">The sequence shown here is derived from an EMBL/GenBank/DDBJ whole genome shotgun (WGS) entry which is preliminary data.</text>
</comment>
<comment type="function">
    <text evidence="9">Required for the post-translational delivery of tail-anchored (TA) proteins to the endoplasmic reticulum. Together with GET2, acts as a membrane receptor for soluble GET3, which recognizes and selectively binds the transmembrane domain of TA proteins in the cytosol. The GET complex cooperates with the HDEL receptor ERD2 to mediate the ATP-dependent retrieval of resident ER proteins that contain a C-terminal H-D-E-L retention signal from the Golgi to the ER.</text>
</comment>
<evidence type="ECO:0000256" key="2">
    <source>
        <dbReference type="ARBA" id="ARBA00022448"/>
    </source>
</evidence>
<sequence>MLDLKPSSILVFVFVALLLKTIVNAIGKAKIESYVWNLYINVASKSEFVELKQKREQLIEINKQRKSISAQDEYAKWTKLNRQFDKVNSEVAALTEAVSSEKLKLTKAIGVAISLCTAAPIWFSRVWYRKAILFYFPQGVLPHYLEWVLALPFITTGGVGLTIWMMAVNWVLGGIAQIVLFYLSPLVPKPVAQPESNAARQKKE</sequence>
<comment type="subunit">
    <text evidence="9">Component of the Golgi to ER traffic (GET) complex, which is composed of GET1, GET2 and GET3. Within the complex, GET1 and GET2 form a heterotetramer which is stabilized by phosphatidylinositol binding and which binds to the GET3 homodimer.</text>
</comment>
<evidence type="ECO:0000256" key="5">
    <source>
        <dbReference type="ARBA" id="ARBA00022892"/>
    </source>
</evidence>
<reference evidence="13" key="1">
    <citation type="journal article" date="2015" name="BMC Genomics">
        <title>Draft genome of a commonly misdiagnosed multidrug resistant pathogen Candida auris.</title>
        <authorList>
            <person name="Chatterjee S."/>
            <person name="Alampalli S.V."/>
            <person name="Nageshan R.K."/>
            <person name="Chettiar S.T."/>
            <person name="Joshi S."/>
            <person name="Tatu U.S."/>
        </authorList>
    </citation>
    <scope>NUCLEOTIDE SEQUENCE [LARGE SCALE GENOMIC DNA]</scope>
    <source>
        <strain evidence="13">6684</strain>
    </source>
</reference>
<dbReference type="VEuPathDB" id="FungiDB:CJI96_0000115"/>
<comment type="caution">
    <text evidence="9">Lacks conserved residue(s) required for the propagation of feature annotation.</text>
</comment>
<dbReference type="VEuPathDB" id="FungiDB:CJJ09_001827"/>
<dbReference type="AlphaFoldDB" id="A0A0L0NVX7"/>
<protein>
    <recommendedName>
        <fullName evidence="9">Golgi to ER traffic protein 1</fullName>
    </recommendedName>
    <alternativeName>
        <fullName evidence="9">Guided entry of tail-anchored proteins 1</fullName>
    </alternativeName>
</protein>
<dbReference type="GO" id="GO:0000139">
    <property type="term" value="C:Golgi membrane"/>
    <property type="evidence" value="ECO:0007669"/>
    <property type="project" value="UniProtKB-SubCell"/>
</dbReference>
<dbReference type="Proteomes" id="UP000037122">
    <property type="component" value="Unassembled WGS sequence"/>
</dbReference>
<dbReference type="GO" id="GO:0043495">
    <property type="term" value="F:protein-membrane adaptor activity"/>
    <property type="evidence" value="ECO:0007669"/>
    <property type="project" value="TreeGrafter"/>
</dbReference>
<feature type="chain" id="PRO_5005545395" description="Golgi to ER traffic protein 1" evidence="11">
    <location>
        <begin position="26"/>
        <end position="204"/>
    </location>
</feature>
<keyword evidence="11" id="KW-0732">Signal</keyword>
<evidence type="ECO:0000256" key="8">
    <source>
        <dbReference type="ARBA" id="ARBA00023136"/>
    </source>
</evidence>
<dbReference type="InterPro" id="IPR027538">
    <property type="entry name" value="Get1_fungi"/>
</dbReference>
<feature type="signal peptide" evidence="11">
    <location>
        <begin position="1"/>
        <end position="25"/>
    </location>
</feature>
<gene>
    <name evidence="9" type="primary">GET1</name>
    <name evidence="12" type="ORF">QG37_05346</name>
</gene>
<accession>A0A0L0NVX7</accession>
<dbReference type="GO" id="GO:0043529">
    <property type="term" value="C:GET complex"/>
    <property type="evidence" value="ECO:0007669"/>
    <property type="project" value="UniProtKB-UniRule"/>
</dbReference>
<dbReference type="EMBL" id="LGST01000039">
    <property type="protein sequence ID" value="KND97855.1"/>
    <property type="molecule type" value="Genomic_DNA"/>
</dbReference>
<feature type="transmembrane region" description="Helical" evidence="10">
    <location>
        <begin position="170"/>
        <end position="187"/>
    </location>
</feature>
<keyword evidence="8 9" id="KW-0472">Membrane</keyword>
<dbReference type="HAMAP" id="MF_03113">
    <property type="entry name" value="Get1"/>
    <property type="match status" value="1"/>
</dbReference>
<comment type="similarity">
    <text evidence="1 9">Belongs to the WRB/GET1 family.</text>
</comment>
<keyword evidence="9" id="KW-0333">Golgi apparatus</keyword>
<name>A0A0L0NVX7_CANAR</name>
<dbReference type="InterPro" id="IPR029012">
    <property type="entry name" value="Helix_hairpin_bin_sf"/>
</dbReference>
<keyword evidence="4 9" id="KW-0256">Endoplasmic reticulum</keyword>
<dbReference type="PANTHER" id="PTHR42650:SF1">
    <property type="entry name" value="GUIDED ENTRY OF TAIL-ANCHORED PROTEINS FACTOR 1"/>
    <property type="match status" value="1"/>
</dbReference>
<feature type="topological domain" description="Lumenal" evidence="9">
    <location>
        <begin position="1"/>
        <end position="9"/>
    </location>
</feature>
<keyword evidence="6 9" id="KW-1133">Transmembrane helix</keyword>
<evidence type="ECO:0000256" key="3">
    <source>
        <dbReference type="ARBA" id="ARBA00022692"/>
    </source>
</evidence>
<organism evidence="12 13">
    <name type="scientific">Candidozyma auris</name>
    <name type="common">Yeast</name>
    <name type="synonym">Candida auris</name>
    <dbReference type="NCBI Taxonomy" id="498019"/>
    <lineage>
        <taxon>Eukaryota</taxon>
        <taxon>Fungi</taxon>
        <taxon>Dikarya</taxon>
        <taxon>Ascomycota</taxon>
        <taxon>Saccharomycotina</taxon>
        <taxon>Pichiomycetes</taxon>
        <taxon>Metschnikowiaceae</taxon>
        <taxon>Candidozyma</taxon>
    </lineage>
</organism>
<dbReference type="VEuPathDB" id="FungiDB:CJI97_001660"/>
<feature type="topological domain" description="Cytoplasmic" evidence="9">
    <location>
        <begin position="176"/>
        <end position="204"/>
    </location>
</feature>
<dbReference type="VEuPathDB" id="FungiDB:QG37_05346"/>
<keyword evidence="2 9" id="KW-0813">Transport</keyword>
<proteinExistence type="inferred from homology"/>
<evidence type="ECO:0000256" key="4">
    <source>
        <dbReference type="ARBA" id="ARBA00022824"/>
    </source>
</evidence>
<dbReference type="Pfam" id="PF04420">
    <property type="entry name" value="CHD5"/>
    <property type="match status" value="1"/>
</dbReference>
<comment type="subcellular location">
    <subcellularLocation>
        <location evidence="9">Endoplasmic reticulum membrane</location>
        <topology evidence="9">Multi-pass membrane protein</topology>
    </subcellularLocation>
    <subcellularLocation>
        <location evidence="9">Golgi apparatus membrane</location>
        <topology evidence="9">Multi-pass membrane protein</topology>
    </subcellularLocation>
</comment>
<evidence type="ECO:0000256" key="1">
    <source>
        <dbReference type="ARBA" id="ARBA00010799"/>
    </source>
</evidence>
<evidence type="ECO:0000256" key="7">
    <source>
        <dbReference type="ARBA" id="ARBA00023054"/>
    </source>
</evidence>